<organism evidence="1 2">
    <name type="scientific">Sphaerotilus microaerophilus</name>
    <dbReference type="NCBI Taxonomy" id="2914710"/>
    <lineage>
        <taxon>Bacteria</taxon>
        <taxon>Pseudomonadati</taxon>
        <taxon>Pseudomonadota</taxon>
        <taxon>Betaproteobacteria</taxon>
        <taxon>Burkholderiales</taxon>
        <taxon>Sphaerotilaceae</taxon>
        <taxon>Sphaerotilus</taxon>
    </lineage>
</organism>
<name>A0ABM7YRD6_9BURK</name>
<evidence type="ECO:0000313" key="1">
    <source>
        <dbReference type="EMBL" id="BDI07133.1"/>
    </source>
</evidence>
<keyword evidence="2" id="KW-1185">Reference proteome</keyword>
<evidence type="ECO:0000313" key="2">
    <source>
        <dbReference type="Proteomes" id="UP001057498"/>
    </source>
</evidence>
<dbReference type="EMBL" id="AP025730">
    <property type="protein sequence ID" value="BDI07133.1"/>
    <property type="molecule type" value="Genomic_DNA"/>
</dbReference>
<dbReference type="RefSeq" id="WP_251970353.1">
    <property type="nucleotide sequence ID" value="NZ_AP025730.1"/>
</dbReference>
<reference evidence="1" key="1">
    <citation type="submission" date="2022-04" db="EMBL/GenBank/DDBJ databases">
        <title>Whole genome sequence of Sphaerotilus sp. FB-5.</title>
        <authorList>
            <person name="Takeda M."/>
            <person name="Narihara S."/>
            <person name="Akimoto M."/>
            <person name="Akimoto R."/>
            <person name="Nishiyashiki S."/>
            <person name="Murakami T."/>
        </authorList>
    </citation>
    <scope>NUCLEOTIDE SEQUENCE</scope>
    <source>
        <strain evidence="1">FB-5</strain>
    </source>
</reference>
<proteinExistence type="predicted"/>
<accession>A0ABM7YRD6</accession>
<protein>
    <submittedName>
        <fullName evidence="1">Uncharacterized protein</fullName>
    </submittedName>
</protein>
<gene>
    <name evidence="1" type="ORF">CATMQ487_41030</name>
</gene>
<sequence length="108" mass="11625">MIRVTFDIDPAGLASFTDSHLAALWHIGQANPAAHGDREAGELAGAVGFEIIRRWLSDTAPELHAHQPGDHHWKTLLQHGLWSGPGGAWMPHSASTLQAASPTEHKEA</sequence>
<dbReference type="Proteomes" id="UP001057498">
    <property type="component" value="Chromosome"/>
</dbReference>